<accession>A0A7J0DAT1</accession>
<feature type="region of interest" description="Disordered" evidence="1">
    <location>
        <begin position="1"/>
        <end position="32"/>
    </location>
</feature>
<feature type="compositionally biased region" description="Basic and acidic residues" evidence="1">
    <location>
        <begin position="11"/>
        <end position="22"/>
    </location>
</feature>
<name>A0A7J0DAT1_9ERIC</name>
<evidence type="ECO:0000313" key="3">
    <source>
        <dbReference type="Proteomes" id="UP000585474"/>
    </source>
</evidence>
<evidence type="ECO:0000313" key="2">
    <source>
        <dbReference type="EMBL" id="GFS31179.1"/>
    </source>
</evidence>
<sequence>METTQKSSDPVGDRDAHAREDRFEGEESSDLVASAEAGALRAESVAGLARQEDGDDGVLLLNACVEPDGVAAALSLLLHHRPPLPRVLLQPILRRISPADDTKK</sequence>
<dbReference type="Proteomes" id="UP000585474">
    <property type="component" value="Unassembled WGS sequence"/>
</dbReference>
<evidence type="ECO:0000256" key="1">
    <source>
        <dbReference type="SAM" id="MobiDB-lite"/>
    </source>
</evidence>
<proteinExistence type="predicted"/>
<organism evidence="2 3">
    <name type="scientific">Actinidia rufa</name>
    <dbReference type="NCBI Taxonomy" id="165716"/>
    <lineage>
        <taxon>Eukaryota</taxon>
        <taxon>Viridiplantae</taxon>
        <taxon>Streptophyta</taxon>
        <taxon>Embryophyta</taxon>
        <taxon>Tracheophyta</taxon>
        <taxon>Spermatophyta</taxon>
        <taxon>Magnoliopsida</taxon>
        <taxon>eudicotyledons</taxon>
        <taxon>Gunneridae</taxon>
        <taxon>Pentapetalae</taxon>
        <taxon>asterids</taxon>
        <taxon>Ericales</taxon>
        <taxon>Actinidiaceae</taxon>
        <taxon>Actinidia</taxon>
    </lineage>
</organism>
<dbReference type="AlphaFoldDB" id="A0A7J0DAT1"/>
<reference evidence="3" key="1">
    <citation type="submission" date="2019-07" db="EMBL/GenBank/DDBJ databases">
        <title>De Novo Assembly of kiwifruit Actinidia rufa.</title>
        <authorList>
            <person name="Sugita-Konishi S."/>
            <person name="Sato K."/>
            <person name="Mori E."/>
            <person name="Abe Y."/>
            <person name="Kisaki G."/>
            <person name="Hamano K."/>
            <person name="Suezawa K."/>
            <person name="Otani M."/>
            <person name="Fukuda T."/>
            <person name="Manabe T."/>
            <person name="Gomi K."/>
            <person name="Tabuchi M."/>
            <person name="Akimitsu K."/>
            <person name="Kataoka I."/>
        </authorList>
    </citation>
    <scope>NUCLEOTIDE SEQUENCE [LARGE SCALE GENOMIC DNA]</scope>
    <source>
        <strain evidence="3">cv. Fuchu</strain>
    </source>
</reference>
<keyword evidence="3" id="KW-1185">Reference proteome</keyword>
<gene>
    <name evidence="2" type="ORF">Acr_00g0016090</name>
</gene>
<comment type="caution">
    <text evidence="2">The sequence shown here is derived from an EMBL/GenBank/DDBJ whole genome shotgun (WGS) entry which is preliminary data.</text>
</comment>
<protein>
    <submittedName>
        <fullName evidence="2">Uncharacterized protein</fullName>
    </submittedName>
</protein>
<dbReference type="EMBL" id="BJWL01000138">
    <property type="protein sequence ID" value="GFS31179.1"/>
    <property type="molecule type" value="Genomic_DNA"/>
</dbReference>